<dbReference type="InterPro" id="IPR036890">
    <property type="entry name" value="HATPase_C_sf"/>
</dbReference>
<dbReference type="InterPro" id="IPR003661">
    <property type="entry name" value="HisK_dim/P_dom"/>
</dbReference>
<dbReference type="InterPro" id="IPR004358">
    <property type="entry name" value="Sig_transdc_His_kin-like_C"/>
</dbReference>
<keyword evidence="8" id="KW-1133">Transmembrane helix</keyword>
<evidence type="ECO:0000259" key="9">
    <source>
        <dbReference type="PROSITE" id="PS50109"/>
    </source>
</evidence>
<dbReference type="SUPFAM" id="SSF55874">
    <property type="entry name" value="ATPase domain of HSP90 chaperone/DNA topoisomerase II/histidine kinase"/>
    <property type="match status" value="1"/>
</dbReference>
<dbReference type="Gene3D" id="1.25.40.10">
    <property type="entry name" value="Tetratricopeptide repeat domain"/>
    <property type="match status" value="2"/>
</dbReference>
<dbReference type="SMART" id="SM00028">
    <property type="entry name" value="TPR"/>
    <property type="match status" value="4"/>
</dbReference>
<evidence type="ECO:0000256" key="1">
    <source>
        <dbReference type="ARBA" id="ARBA00000085"/>
    </source>
</evidence>
<dbReference type="InterPro" id="IPR011990">
    <property type="entry name" value="TPR-like_helical_dom_sf"/>
</dbReference>
<dbReference type="InterPro" id="IPR003594">
    <property type="entry name" value="HATPase_dom"/>
</dbReference>
<evidence type="ECO:0000256" key="2">
    <source>
        <dbReference type="ARBA" id="ARBA00012438"/>
    </source>
</evidence>
<evidence type="ECO:0000256" key="6">
    <source>
        <dbReference type="ARBA" id="ARBA00023012"/>
    </source>
</evidence>
<keyword evidence="3" id="KW-0597">Phosphoprotein</keyword>
<dbReference type="PRINTS" id="PR00344">
    <property type="entry name" value="BCTRLSENSOR"/>
</dbReference>
<dbReference type="InterPro" id="IPR019734">
    <property type="entry name" value="TPR_rpt"/>
</dbReference>
<proteinExistence type="predicted"/>
<feature type="coiled-coil region" evidence="7">
    <location>
        <begin position="419"/>
        <end position="453"/>
    </location>
</feature>
<dbReference type="Gene3D" id="1.10.287.130">
    <property type="match status" value="1"/>
</dbReference>
<name>A0A6I4I8T7_9SPHI</name>
<evidence type="ECO:0000256" key="7">
    <source>
        <dbReference type="SAM" id="Coils"/>
    </source>
</evidence>
<comment type="catalytic activity">
    <reaction evidence="1">
        <text>ATP + protein L-histidine = ADP + protein N-phospho-L-histidine.</text>
        <dbReference type="EC" id="2.7.13.3"/>
    </reaction>
</comment>
<evidence type="ECO:0000256" key="3">
    <source>
        <dbReference type="ARBA" id="ARBA00022553"/>
    </source>
</evidence>
<dbReference type="SUPFAM" id="SSF48452">
    <property type="entry name" value="TPR-like"/>
    <property type="match status" value="1"/>
</dbReference>
<keyword evidence="4" id="KW-0808">Transferase</keyword>
<keyword evidence="8" id="KW-0812">Transmembrane</keyword>
<dbReference type="PROSITE" id="PS51257">
    <property type="entry name" value="PROKAR_LIPOPROTEIN"/>
    <property type="match status" value="1"/>
</dbReference>
<dbReference type="AlphaFoldDB" id="A0A6I4I8T7"/>
<keyword evidence="5" id="KW-0418">Kinase</keyword>
<dbReference type="EMBL" id="WQLA01000003">
    <property type="protein sequence ID" value="MVN91640.1"/>
    <property type="molecule type" value="Genomic_DNA"/>
</dbReference>
<protein>
    <recommendedName>
        <fullName evidence="2">histidine kinase</fullName>
        <ecNumber evidence="2">2.7.13.3</ecNumber>
    </recommendedName>
</protein>
<dbReference type="PANTHER" id="PTHR43711:SF28">
    <property type="entry name" value="SENSOR HISTIDINE KINASE YXDK"/>
    <property type="match status" value="1"/>
</dbReference>
<dbReference type="Gene3D" id="3.30.565.10">
    <property type="entry name" value="Histidine kinase-like ATPase, C-terminal domain"/>
    <property type="match status" value="1"/>
</dbReference>
<evidence type="ECO:0000256" key="8">
    <source>
        <dbReference type="SAM" id="Phobius"/>
    </source>
</evidence>
<keyword evidence="7" id="KW-0175">Coiled coil</keyword>
<dbReference type="PANTHER" id="PTHR43711">
    <property type="entry name" value="TWO-COMPONENT HISTIDINE KINASE"/>
    <property type="match status" value="1"/>
</dbReference>
<feature type="domain" description="Histidine kinase" evidence="9">
    <location>
        <begin position="456"/>
        <end position="672"/>
    </location>
</feature>
<dbReference type="SUPFAM" id="SSF47384">
    <property type="entry name" value="Homodimeric domain of signal transducing histidine kinase"/>
    <property type="match status" value="1"/>
</dbReference>
<dbReference type="Pfam" id="PF13181">
    <property type="entry name" value="TPR_8"/>
    <property type="match status" value="2"/>
</dbReference>
<dbReference type="SMART" id="SM00388">
    <property type="entry name" value="HisKA"/>
    <property type="match status" value="1"/>
</dbReference>
<dbReference type="Proteomes" id="UP000434850">
    <property type="component" value="Unassembled WGS sequence"/>
</dbReference>
<sequence length="672" mass="76900">MKFSYYSRCVCIIMSLTSILTWMSCKEHVSSPDIDIDKQLRLTDSLITMSKGDSGLRNLKKIRPLIKDSDPAVTDYYCFLAQWEIDFELRNRYADSAMAFFSTDARKKQHPNQYYKALLCKGEASVNLKQYNTALKYYYKAKQILNNGNCDDGYLSVKMANIYYKQKNFRQAARLWSNSYKLIMQCGSRYSFQKQFYTLQGVLNNTGISYQKSQILDSAEYFYLKDLKLIDTARSTGIDVNAASIVVFDNLGGLYLSKNDFKQAELYLLKAVQLPLKEVDGIKIPPYLKLADLYTRKKQFDRAAAAFEQSKTRLEKYDKQNLDIEVGWNKMYAQFLFAKGDKDEAYGYQNTYMHLKDSLESVSANLYKLDVNRELNSLAQQQTVNKLSQKNKLKKIFLAGSVVIALLSIVIIVLINRSLKRSQKANKEAALQNEKLEHALTELERVNQNYIRIMRVMAHDLRNPLSGMTGLAAILLGEDEFSEESRHMLHLIETTGIHTMEMINELLKSGLSDENEELKVELIDIKNLLFDSVELLQFKADEKLQKIKFTSDEESVMAYINHEKIWRVFNNLIVNAIKFSHEKTSIKVAITKKDNKVIISIADKGIGVPAKDQESIFEMFTPAKRVGTGGEQPFGLGLSISKRIIDMHKGKIWLTSTTGEGTTFYVELPTAD</sequence>
<dbReference type="InterPro" id="IPR036097">
    <property type="entry name" value="HisK_dim/P_sf"/>
</dbReference>
<dbReference type="InterPro" id="IPR005467">
    <property type="entry name" value="His_kinase_dom"/>
</dbReference>
<keyword evidence="11" id="KW-1185">Reference proteome</keyword>
<dbReference type="InterPro" id="IPR050736">
    <property type="entry name" value="Sensor_HK_Regulatory"/>
</dbReference>
<evidence type="ECO:0000256" key="5">
    <source>
        <dbReference type="ARBA" id="ARBA00022777"/>
    </source>
</evidence>
<reference evidence="10 11" key="1">
    <citation type="submission" date="2019-12" db="EMBL/GenBank/DDBJ databases">
        <title>Mucilaginibacter sp. HME9299 genome sequencing and assembly.</title>
        <authorList>
            <person name="Kang H."/>
            <person name="Kim H."/>
            <person name="Joh K."/>
        </authorList>
    </citation>
    <scope>NUCLEOTIDE SEQUENCE [LARGE SCALE GENOMIC DNA]</scope>
    <source>
        <strain evidence="10 11">HME9299</strain>
    </source>
</reference>
<dbReference type="EC" id="2.7.13.3" evidence="2"/>
<dbReference type="FunFam" id="3.30.565.10:FF:000006">
    <property type="entry name" value="Sensor histidine kinase WalK"/>
    <property type="match status" value="1"/>
</dbReference>
<dbReference type="Pfam" id="PF00512">
    <property type="entry name" value="HisKA"/>
    <property type="match status" value="1"/>
</dbReference>
<dbReference type="PROSITE" id="PS50109">
    <property type="entry name" value="HIS_KIN"/>
    <property type="match status" value="1"/>
</dbReference>
<gene>
    <name evidence="10" type="ORF">GO816_10940</name>
</gene>
<feature type="transmembrane region" description="Helical" evidence="8">
    <location>
        <begin position="396"/>
        <end position="415"/>
    </location>
</feature>
<dbReference type="OrthoDB" id="9810447at2"/>
<comment type="caution">
    <text evidence="10">The sequence shown here is derived from an EMBL/GenBank/DDBJ whole genome shotgun (WGS) entry which is preliminary data.</text>
</comment>
<evidence type="ECO:0000313" key="11">
    <source>
        <dbReference type="Proteomes" id="UP000434850"/>
    </source>
</evidence>
<keyword evidence="6" id="KW-0902">Two-component regulatory system</keyword>
<keyword evidence="8" id="KW-0472">Membrane</keyword>
<organism evidence="10 11">
    <name type="scientific">Mucilaginibacter aquatilis</name>
    <dbReference type="NCBI Taxonomy" id="1517760"/>
    <lineage>
        <taxon>Bacteria</taxon>
        <taxon>Pseudomonadati</taxon>
        <taxon>Bacteroidota</taxon>
        <taxon>Sphingobacteriia</taxon>
        <taxon>Sphingobacteriales</taxon>
        <taxon>Sphingobacteriaceae</taxon>
        <taxon>Mucilaginibacter</taxon>
    </lineage>
</organism>
<dbReference type="SMART" id="SM00387">
    <property type="entry name" value="HATPase_c"/>
    <property type="match status" value="1"/>
</dbReference>
<accession>A0A6I4I8T7</accession>
<dbReference type="Pfam" id="PF02518">
    <property type="entry name" value="HATPase_c"/>
    <property type="match status" value="1"/>
</dbReference>
<dbReference type="GO" id="GO:0000155">
    <property type="term" value="F:phosphorelay sensor kinase activity"/>
    <property type="evidence" value="ECO:0007669"/>
    <property type="project" value="InterPro"/>
</dbReference>
<evidence type="ECO:0000313" key="10">
    <source>
        <dbReference type="EMBL" id="MVN91640.1"/>
    </source>
</evidence>
<dbReference type="CDD" id="cd00075">
    <property type="entry name" value="HATPase"/>
    <property type="match status" value="1"/>
</dbReference>
<evidence type="ECO:0000256" key="4">
    <source>
        <dbReference type="ARBA" id="ARBA00022679"/>
    </source>
</evidence>
<dbReference type="CDD" id="cd00082">
    <property type="entry name" value="HisKA"/>
    <property type="match status" value="1"/>
</dbReference>